<dbReference type="OrthoDB" id="7464126at2759"/>
<reference evidence="4 5" key="1">
    <citation type="submission" date="2021-08" db="EMBL/GenBank/DDBJ databases">
        <title>Draft Genome Sequence of Phanerochaete sordida strain YK-624.</title>
        <authorList>
            <person name="Mori T."/>
            <person name="Dohra H."/>
            <person name="Suzuki T."/>
            <person name="Kawagishi H."/>
            <person name="Hirai H."/>
        </authorList>
    </citation>
    <scope>NUCLEOTIDE SEQUENCE [LARGE SCALE GENOMIC DNA]</scope>
    <source>
        <strain evidence="4 5">YK-624</strain>
    </source>
</reference>
<comment type="caution">
    <text evidence="4">The sequence shown here is derived from an EMBL/GenBank/DDBJ whole genome shotgun (WGS) entry which is preliminary data.</text>
</comment>
<accession>A0A9P3GG97</accession>
<keyword evidence="1" id="KW-0677">Repeat</keyword>
<evidence type="ECO:0000313" key="5">
    <source>
        <dbReference type="Proteomes" id="UP000703269"/>
    </source>
</evidence>
<organism evidence="4 5">
    <name type="scientific">Phanerochaete sordida</name>
    <dbReference type="NCBI Taxonomy" id="48140"/>
    <lineage>
        <taxon>Eukaryota</taxon>
        <taxon>Fungi</taxon>
        <taxon>Dikarya</taxon>
        <taxon>Basidiomycota</taxon>
        <taxon>Agaricomycotina</taxon>
        <taxon>Agaricomycetes</taxon>
        <taxon>Polyporales</taxon>
        <taxon>Phanerochaetaceae</taxon>
        <taxon>Phanerochaete</taxon>
    </lineage>
</organism>
<keyword evidence="5" id="KW-1185">Reference proteome</keyword>
<evidence type="ECO:0000256" key="2">
    <source>
        <dbReference type="SAM" id="MobiDB-lite"/>
    </source>
</evidence>
<gene>
    <name evidence="4" type="ORF">PsYK624_104150</name>
</gene>
<dbReference type="Proteomes" id="UP000703269">
    <property type="component" value="Unassembled WGS sequence"/>
</dbReference>
<feature type="domain" description="NACHT" evidence="3">
    <location>
        <begin position="22"/>
        <end position="175"/>
    </location>
</feature>
<dbReference type="InterPro" id="IPR007111">
    <property type="entry name" value="NACHT_NTPase"/>
</dbReference>
<dbReference type="PANTHER" id="PTHR10039:SF14">
    <property type="entry name" value="NACHT DOMAIN-CONTAINING PROTEIN"/>
    <property type="match status" value="1"/>
</dbReference>
<dbReference type="InterPro" id="IPR056884">
    <property type="entry name" value="NPHP3-like_N"/>
</dbReference>
<dbReference type="InterPro" id="IPR027417">
    <property type="entry name" value="P-loop_NTPase"/>
</dbReference>
<dbReference type="PANTHER" id="PTHR10039">
    <property type="entry name" value="AMELOGENIN"/>
    <property type="match status" value="1"/>
</dbReference>
<name>A0A9P3GG97_9APHY</name>
<feature type="compositionally biased region" description="Low complexity" evidence="2">
    <location>
        <begin position="549"/>
        <end position="564"/>
    </location>
</feature>
<dbReference type="Gene3D" id="3.40.50.300">
    <property type="entry name" value="P-loop containing nucleotide triphosphate hydrolases"/>
    <property type="match status" value="1"/>
</dbReference>
<dbReference type="Pfam" id="PF24883">
    <property type="entry name" value="NPHP3_N"/>
    <property type="match status" value="1"/>
</dbReference>
<evidence type="ECO:0000256" key="1">
    <source>
        <dbReference type="ARBA" id="ARBA00022737"/>
    </source>
</evidence>
<sequence length="629" mass="70466">MSNTVPDHLFADIDNWLSSEKRIYCLFGDAGTGKTPFAYHLCARLQSKQQTSAALGASFFFACNDQYLDSLRFFLPAIAYTLQPQLRSEIVETVREYLYEGGKEQEKAAAEQLICKALDAGPPYPSGPGGQSRTVLVIDGIDKCRDTEDVPGLLRYLFGLVRGLPWLYMVITSRPRPSVMSAFADPSCADILHRRDLDDGMEKWQGDAKKYLESVVQDIPACRTFLVNHPSTLPRLLKYAKDDPAFTRILIAFLEMTRDDLEIPLRSLLTPFARQDVLYQCILQSAASRMSPSLQRKAVTLLEFVALGGFIFSTNRNIFLGRNSSADDIALITDSLRPVLGINSDAEIVLLHPPFREFLLSRRSWRHLVEPMHTDSNAELTSTCLAVFANANPVMNILITNKQPLPGLNGVPGLKHPLLTLWPQQLSKAKCTAQLVDQLVGFVPSPQLCIYAWVTDTTQAMRAGEAIIRVAKQLDRRGRLKWDDGDMARVCAEYFLFVVYVQLWREHLHKSNTADDVDPPGLSDRDVLRRIAENCRDAKVGISAVFPGRSGSTSVDRSSSQSLDLRLRDGKPGAGPDLIISTGSRVYDFVRYNAITMDFRRALQVRPGFMDQKMFEDVKSGAYRIDDWV</sequence>
<dbReference type="SUPFAM" id="SSF52540">
    <property type="entry name" value="P-loop containing nucleoside triphosphate hydrolases"/>
    <property type="match status" value="1"/>
</dbReference>
<protein>
    <recommendedName>
        <fullName evidence="3">NACHT domain-containing protein</fullName>
    </recommendedName>
</protein>
<proteinExistence type="predicted"/>
<dbReference type="PROSITE" id="PS50837">
    <property type="entry name" value="NACHT"/>
    <property type="match status" value="1"/>
</dbReference>
<feature type="region of interest" description="Disordered" evidence="2">
    <location>
        <begin position="549"/>
        <end position="569"/>
    </location>
</feature>
<evidence type="ECO:0000313" key="4">
    <source>
        <dbReference type="EMBL" id="GJE94246.1"/>
    </source>
</evidence>
<dbReference type="EMBL" id="BPQB01000038">
    <property type="protein sequence ID" value="GJE94246.1"/>
    <property type="molecule type" value="Genomic_DNA"/>
</dbReference>
<dbReference type="AlphaFoldDB" id="A0A9P3GG97"/>
<evidence type="ECO:0000259" key="3">
    <source>
        <dbReference type="PROSITE" id="PS50837"/>
    </source>
</evidence>